<proteinExistence type="predicted"/>
<accession>A0A9P1JT89</accession>
<evidence type="ECO:0000313" key="1">
    <source>
        <dbReference type="EMBL" id="CCC99384.1"/>
    </source>
</evidence>
<dbReference type="AlphaFoldDB" id="A0A9P1JT89"/>
<gene>
    <name evidence="1" type="ORF">AZOBR_200089</name>
</gene>
<organism evidence="1 2">
    <name type="scientific">Azospirillum baldaniorum</name>
    <dbReference type="NCBI Taxonomy" id="1064539"/>
    <lineage>
        <taxon>Bacteria</taxon>
        <taxon>Pseudomonadati</taxon>
        <taxon>Pseudomonadota</taxon>
        <taxon>Alphaproteobacteria</taxon>
        <taxon>Rhodospirillales</taxon>
        <taxon>Azospirillaceae</taxon>
        <taxon>Azospirillum</taxon>
    </lineage>
</organism>
<dbReference type="Proteomes" id="UP000007319">
    <property type="component" value="Chromosome"/>
</dbReference>
<protein>
    <submittedName>
        <fullName evidence="1">Uncharacterized protein</fullName>
    </submittedName>
</protein>
<dbReference type="KEGG" id="abs:AZOBR_200089"/>
<dbReference type="EMBL" id="HE577327">
    <property type="protein sequence ID" value="CCC99384.1"/>
    <property type="molecule type" value="Genomic_DNA"/>
</dbReference>
<sequence>MTDDPKAAQIASAIVTLLRLLARMAPRKALLCLELAEQLETGFAKEP</sequence>
<keyword evidence="2" id="KW-1185">Reference proteome</keyword>
<name>A0A9P1JT89_9PROT</name>
<evidence type="ECO:0000313" key="2">
    <source>
        <dbReference type="Proteomes" id="UP000007319"/>
    </source>
</evidence>
<dbReference type="RefSeq" id="WP_014241557.1">
    <property type="nucleotide sequence ID" value="NC_016617.1"/>
</dbReference>
<reference evidence="1 2" key="1">
    <citation type="journal article" date="2011" name="PLoS Genet.">
        <title>Azospirillum genomes reveal transition of bacteria from aquatic to terrestrial environments.</title>
        <authorList>
            <person name="Wisniewski-Dye F."/>
            <person name="Borziak K."/>
            <person name="Khalsa-Moyers G."/>
            <person name="Alexandre G."/>
            <person name="Sukharnikov L.O."/>
            <person name="Wuichet K."/>
            <person name="Hurst G.B."/>
            <person name="McDonald W.H."/>
            <person name="Robertson J.S."/>
            <person name="Barbe V."/>
            <person name="Calteau A."/>
            <person name="Rouy Z."/>
            <person name="Mangenot S."/>
            <person name="Prigent-Combaret C."/>
            <person name="Normand P."/>
            <person name="Boyer M."/>
            <person name="Siguier P."/>
            <person name="Dessaux Y."/>
            <person name="Elmerich C."/>
            <person name="Condemine G."/>
            <person name="Krishnen G."/>
            <person name="Kennedy I."/>
            <person name="Paterson A.H."/>
            <person name="Gonzalez V."/>
            <person name="Mavingui P."/>
            <person name="Zhulin I.B."/>
        </authorList>
    </citation>
    <scope>NUCLEOTIDE SEQUENCE [LARGE SCALE GENOMIC DNA]</scope>
    <source>
        <strain evidence="1 2">Sp245</strain>
    </source>
</reference>